<feature type="domain" description="RING-type" evidence="5">
    <location>
        <begin position="469"/>
        <end position="504"/>
    </location>
</feature>
<evidence type="ECO:0000256" key="1">
    <source>
        <dbReference type="ARBA" id="ARBA00022723"/>
    </source>
</evidence>
<dbReference type="InterPro" id="IPR001841">
    <property type="entry name" value="Znf_RING"/>
</dbReference>
<organism evidence="6 7">
    <name type="scientific">Branchiostoma belcheri</name>
    <name type="common">Amphioxus</name>
    <dbReference type="NCBI Taxonomy" id="7741"/>
    <lineage>
        <taxon>Eukaryota</taxon>
        <taxon>Metazoa</taxon>
        <taxon>Chordata</taxon>
        <taxon>Cephalochordata</taxon>
        <taxon>Leptocardii</taxon>
        <taxon>Amphioxiformes</taxon>
        <taxon>Branchiostomatidae</taxon>
        <taxon>Branchiostoma</taxon>
    </lineage>
</organism>
<dbReference type="GeneID" id="109473304"/>
<evidence type="ECO:0000313" key="6">
    <source>
        <dbReference type="Proteomes" id="UP000515135"/>
    </source>
</evidence>
<dbReference type="InterPro" id="IPR013083">
    <property type="entry name" value="Znf_RING/FYVE/PHD"/>
</dbReference>
<evidence type="ECO:0000313" key="7">
    <source>
        <dbReference type="RefSeq" id="XP_019628736.1"/>
    </source>
</evidence>
<evidence type="ECO:0000259" key="5">
    <source>
        <dbReference type="PROSITE" id="PS50089"/>
    </source>
</evidence>
<sequence length="514" mass="58038">METLGSDLFSILRELPSELEDLTEDDQKSEDDMCDIVFDDSIGINPIREDRGQAMGVCGESLLKVDKDCLDDGVCGSECMPTETELNRNETVGISNTATIPPTVGTQKPVTYDGHEDIRQQALEDQHEPPSKHDFEMDQKLLEETLVRTSSLMGQVHVMGSRDKTYGGSTSDQGINIHTSRGARNIVHVTRETDNENDGIMEDLLEFVKNSAHEELVDEFPDLNEPGKASLLIDKRSQPPYMDMACHDFGNIDLGKDLSRQLTPDITHWVDHLASDMDNPEITAMVFDIKEILQRRCNRNEQCAYTSYFFTELSRDFTAGRVVYSDDTLSLIMDIPQLLSSDKEKRVYIEMLHKLFHPRQGETNLQHTLCICCLVLVNSNNQLMAMSGGPAQRQDMTKENVFLLQREDQENFFDVLKEVDYETQVINVHGCSVAQLSYRIDFSNYAIEKNALTCRWEVRKLNAPSPNLCLLCRANNHSMCLQPCGHLGVCEICAEGLKKCPFCRSDITEAVNCL</sequence>
<keyword evidence="2 4" id="KW-0863">Zinc-finger</keyword>
<name>A0A6P4ZGE9_BRABE</name>
<proteinExistence type="predicted"/>
<dbReference type="Proteomes" id="UP000515135">
    <property type="component" value="Unplaced"/>
</dbReference>
<evidence type="ECO:0000256" key="4">
    <source>
        <dbReference type="PROSITE-ProRule" id="PRU00175"/>
    </source>
</evidence>
<dbReference type="AlphaFoldDB" id="A0A6P4ZGE9"/>
<dbReference type="Gene3D" id="3.30.40.10">
    <property type="entry name" value="Zinc/RING finger domain, C3HC4 (zinc finger)"/>
    <property type="match status" value="1"/>
</dbReference>
<accession>A0A6P4ZGE9</accession>
<dbReference type="Pfam" id="PF13920">
    <property type="entry name" value="zf-C3HC4_3"/>
    <property type="match status" value="1"/>
</dbReference>
<gene>
    <name evidence="7" type="primary">LOC109473304</name>
</gene>
<protein>
    <submittedName>
        <fullName evidence="7">Uncharacterized protein LOC109473304</fullName>
    </submittedName>
</protein>
<dbReference type="KEGG" id="bbel:109473304"/>
<dbReference type="RefSeq" id="XP_019628736.1">
    <property type="nucleotide sequence ID" value="XM_019773177.1"/>
</dbReference>
<keyword evidence="6" id="KW-1185">Reference proteome</keyword>
<evidence type="ECO:0000256" key="2">
    <source>
        <dbReference type="ARBA" id="ARBA00022771"/>
    </source>
</evidence>
<keyword evidence="1" id="KW-0479">Metal-binding</keyword>
<dbReference type="PROSITE" id="PS50089">
    <property type="entry name" value="ZF_RING_2"/>
    <property type="match status" value="1"/>
</dbReference>
<reference evidence="7" key="1">
    <citation type="submission" date="2025-08" db="UniProtKB">
        <authorList>
            <consortium name="RefSeq"/>
        </authorList>
    </citation>
    <scope>IDENTIFICATION</scope>
    <source>
        <tissue evidence="7">Gonad</tissue>
    </source>
</reference>
<keyword evidence="3" id="KW-0862">Zinc</keyword>
<dbReference type="GO" id="GO:0008270">
    <property type="term" value="F:zinc ion binding"/>
    <property type="evidence" value="ECO:0007669"/>
    <property type="project" value="UniProtKB-KW"/>
</dbReference>
<evidence type="ECO:0000256" key="3">
    <source>
        <dbReference type="ARBA" id="ARBA00022833"/>
    </source>
</evidence>